<dbReference type="OrthoDB" id="1263307at2759"/>
<protein>
    <submittedName>
        <fullName evidence="2">Alpha/beta-hydrolase</fullName>
    </submittedName>
</protein>
<keyword evidence="2" id="KW-0378">Hydrolase</keyword>
<reference evidence="2" key="1">
    <citation type="journal article" date="2020" name="Stud. Mycol.">
        <title>101 Dothideomycetes genomes: a test case for predicting lifestyles and emergence of pathogens.</title>
        <authorList>
            <person name="Haridas S."/>
            <person name="Albert R."/>
            <person name="Binder M."/>
            <person name="Bloem J."/>
            <person name="Labutti K."/>
            <person name="Salamov A."/>
            <person name="Andreopoulos B."/>
            <person name="Baker S."/>
            <person name="Barry K."/>
            <person name="Bills G."/>
            <person name="Bluhm B."/>
            <person name="Cannon C."/>
            <person name="Castanera R."/>
            <person name="Culley D."/>
            <person name="Daum C."/>
            <person name="Ezra D."/>
            <person name="Gonzalez J."/>
            <person name="Henrissat B."/>
            <person name="Kuo A."/>
            <person name="Liang C."/>
            <person name="Lipzen A."/>
            <person name="Lutzoni F."/>
            <person name="Magnuson J."/>
            <person name="Mondo S."/>
            <person name="Nolan M."/>
            <person name="Ohm R."/>
            <person name="Pangilinan J."/>
            <person name="Park H.-J."/>
            <person name="Ramirez L."/>
            <person name="Alfaro M."/>
            <person name="Sun H."/>
            <person name="Tritt A."/>
            <person name="Yoshinaga Y."/>
            <person name="Zwiers L.-H."/>
            <person name="Turgeon B."/>
            <person name="Goodwin S."/>
            <person name="Spatafora J."/>
            <person name="Crous P."/>
            <person name="Grigoriev I."/>
        </authorList>
    </citation>
    <scope>NUCLEOTIDE SEQUENCE</scope>
    <source>
        <strain evidence="2">CBS 107.79</strain>
    </source>
</reference>
<dbReference type="PANTHER" id="PTHR37017">
    <property type="entry name" value="AB HYDROLASE-1 DOMAIN-CONTAINING PROTEIN-RELATED"/>
    <property type="match status" value="1"/>
</dbReference>
<dbReference type="EMBL" id="ML976768">
    <property type="protein sequence ID" value="KAF1965163.1"/>
    <property type="molecule type" value="Genomic_DNA"/>
</dbReference>
<sequence>MAKPTFVLVPGSFCVANIYAPFIAKLRAKGFPALEITLPSTQKRVGLEPATMQEDAKQVRAIAEALVSQGKEVVVVCHSYGGMPTAEALVGVGVKRIVYLAAIAPKVGETMADAMAGPMIQGMLRSTVNGYMHADPVQLAYACGNDLDSWEDAYEFAKQLPHHSTASFQEKLTQAAYAEVPVSYIFTEKDLIVSPEQQENFVKNIEEAKGEKIDVIRKPWGHCPNWSFPEELLEIFAAVAEK</sequence>
<dbReference type="InterPro" id="IPR000073">
    <property type="entry name" value="AB_hydrolase_1"/>
</dbReference>
<dbReference type="AlphaFoldDB" id="A0A6A5UIY6"/>
<accession>A0A6A5UIY6</accession>
<organism evidence="2 3">
    <name type="scientific">Bimuria novae-zelandiae CBS 107.79</name>
    <dbReference type="NCBI Taxonomy" id="1447943"/>
    <lineage>
        <taxon>Eukaryota</taxon>
        <taxon>Fungi</taxon>
        <taxon>Dikarya</taxon>
        <taxon>Ascomycota</taxon>
        <taxon>Pezizomycotina</taxon>
        <taxon>Dothideomycetes</taxon>
        <taxon>Pleosporomycetidae</taxon>
        <taxon>Pleosporales</taxon>
        <taxon>Massarineae</taxon>
        <taxon>Didymosphaeriaceae</taxon>
        <taxon>Bimuria</taxon>
    </lineage>
</organism>
<dbReference type="Gene3D" id="3.40.50.1820">
    <property type="entry name" value="alpha/beta hydrolase"/>
    <property type="match status" value="1"/>
</dbReference>
<evidence type="ECO:0000313" key="3">
    <source>
        <dbReference type="Proteomes" id="UP000800036"/>
    </source>
</evidence>
<dbReference type="PANTHER" id="PTHR37017:SF13">
    <property type="entry name" value="AB HYDROLASE-1 DOMAIN-CONTAINING PROTEIN"/>
    <property type="match status" value="1"/>
</dbReference>
<evidence type="ECO:0000313" key="2">
    <source>
        <dbReference type="EMBL" id="KAF1965163.1"/>
    </source>
</evidence>
<dbReference type="InterPro" id="IPR029058">
    <property type="entry name" value="AB_hydrolase_fold"/>
</dbReference>
<dbReference type="SUPFAM" id="SSF53474">
    <property type="entry name" value="alpha/beta-Hydrolases"/>
    <property type="match status" value="1"/>
</dbReference>
<feature type="domain" description="AB hydrolase-1" evidence="1">
    <location>
        <begin position="6"/>
        <end position="234"/>
    </location>
</feature>
<evidence type="ECO:0000259" key="1">
    <source>
        <dbReference type="Pfam" id="PF12697"/>
    </source>
</evidence>
<name>A0A6A5UIY6_9PLEO</name>
<dbReference type="Proteomes" id="UP000800036">
    <property type="component" value="Unassembled WGS sequence"/>
</dbReference>
<dbReference type="InterPro" id="IPR052897">
    <property type="entry name" value="Sec-Metab_Biosynth_Hydrolase"/>
</dbReference>
<gene>
    <name evidence="2" type="ORF">BU23DRAFT_35501</name>
</gene>
<proteinExistence type="predicted"/>
<dbReference type="GO" id="GO:0016787">
    <property type="term" value="F:hydrolase activity"/>
    <property type="evidence" value="ECO:0007669"/>
    <property type="project" value="UniProtKB-KW"/>
</dbReference>
<dbReference type="Pfam" id="PF12697">
    <property type="entry name" value="Abhydrolase_6"/>
    <property type="match status" value="1"/>
</dbReference>
<keyword evidence="3" id="KW-1185">Reference proteome</keyword>